<name>A0A7W6G945_9HYPH</name>
<dbReference type="RefSeq" id="WP_183898288.1">
    <property type="nucleotide sequence ID" value="NZ_JACIDW010000001.1"/>
</dbReference>
<keyword evidence="3" id="KW-1185">Reference proteome</keyword>
<dbReference type="InterPro" id="IPR006342">
    <property type="entry name" value="FkbM_mtfrase"/>
</dbReference>
<feature type="domain" description="Methyltransferase FkbM" evidence="1">
    <location>
        <begin position="101"/>
        <end position="231"/>
    </location>
</feature>
<dbReference type="SUPFAM" id="SSF53335">
    <property type="entry name" value="S-adenosyl-L-methionine-dependent methyltransferases"/>
    <property type="match status" value="1"/>
</dbReference>
<dbReference type="EMBL" id="JACIDW010000001">
    <property type="protein sequence ID" value="MBB3962547.1"/>
    <property type="molecule type" value="Genomic_DNA"/>
</dbReference>
<dbReference type="AlphaFoldDB" id="A0A7W6G945"/>
<reference evidence="2 3" key="1">
    <citation type="submission" date="2020-08" db="EMBL/GenBank/DDBJ databases">
        <title>Genomic Encyclopedia of Type Strains, Phase IV (KMG-IV): sequencing the most valuable type-strain genomes for metagenomic binning, comparative biology and taxonomic classification.</title>
        <authorList>
            <person name="Goeker M."/>
        </authorList>
    </citation>
    <scope>NUCLEOTIDE SEQUENCE [LARGE SCALE GENOMIC DNA]</scope>
    <source>
        <strain evidence="2 3">DSM 26575</strain>
    </source>
</reference>
<dbReference type="PANTHER" id="PTHR34203">
    <property type="entry name" value="METHYLTRANSFERASE, FKBM FAMILY PROTEIN"/>
    <property type="match status" value="1"/>
</dbReference>
<comment type="caution">
    <text evidence="2">The sequence shown here is derived from an EMBL/GenBank/DDBJ whole genome shotgun (WGS) entry which is preliminary data.</text>
</comment>
<organism evidence="2 3">
    <name type="scientific">Rhizobium metallidurans</name>
    <dbReference type="NCBI Taxonomy" id="1265931"/>
    <lineage>
        <taxon>Bacteria</taxon>
        <taxon>Pseudomonadati</taxon>
        <taxon>Pseudomonadota</taxon>
        <taxon>Alphaproteobacteria</taxon>
        <taxon>Hyphomicrobiales</taxon>
        <taxon>Rhizobiaceae</taxon>
        <taxon>Rhizobium/Agrobacterium group</taxon>
        <taxon>Rhizobium</taxon>
    </lineage>
</organism>
<dbReference type="InterPro" id="IPR052514">
    <property type="entry name" value="SAM-dependent_MTase"/>
</dbReference>
<keyword evidence="2" id="KW-0489">Methyltransferase</keyword>
<evidence type="ECO:0000259" key="1">
    <source>
        <dbReference type="Pfam" id="PF05050"/>
    </source>
</evidence>
<gene>
    <name evidence="2" type="ORF">GGQ67_000165</name>
</gene>
<dbReference type="Gene3D" id="3.40.50.150">
    <property type="entry name" value="Vaccinia Virus protein VP39"/>
    <property type="match status" value="1"/>
</dbReference>
<dbReference type="PANTHER" id="PTHR34203:SF15">
    <property type="entry name" value="SLL1173 PROTEIN"/>
    <property type="match status" value="1"/>
</dbReference>
<protein>
    <submittedName>
        <fullName evidence="2">FkbM family methyltransferase</fullName>
    </submittedName>
</protein>
<dbReference type="Pfam" id="PF05050">
    <property type="entry name" value="Methyltransf_21"/>
    <property type="match status" value="1"/>
</dbReference>
<keyword evidence="2" id="KW-0808">Transferase</keyword>
<sequence length="292" mass="33130">MPGQSRLTAKYWTKRWRKARNAIARRLLNTRTGRRILIESIGPRVVSMTVDAGDHLMTFSPADYIGRKVFRKGHFERDHVDRLLTILRQRGLLRGDKHLLEIGGNIGTQTVYFALSGAYRHIVTIEPDPRNFPLLQLNLRQNRLDDKVTAVNCAAGDMSGEIDFFMNANNHGKSSAIRQSPSDTKISVPVRPVTEILADLSIEPAAIGLIWMDIEGYEPVACRSMVPLLSRRVPLYMEFTPSFYGPERTNEFIATLAGFYDRCLVFFEDGEKEMAVKELPGDIDQYDVLFLP</sequence>
<accession>A0A7W6G945</accession>
<proteinExistence type="predicted"/>
<dbReference type="GO" id="GO:0032259">
    <property type="term" value="P:methylation"/>
    <property type="evidence" value="ECO:0007669"/>
    <property type="project" value="UniProtKB-KW"/>
</dbReference>
<evidence type="ECO:0000313" key="2">
    <source>
        <dbReference type="EMBL" id="MBB3962547.1"/>
    </source>
</evidence>
<evidence type="ECO:0000313" key="3">
    <source>
        <dbReference type="Proteomes" id="UP000582090"/>
    </source>
</evidence>
<dbReference type="NCBIfam" id="TIGR01444">
    <property type="entry name" value="fkbM_fam"/>
    <property type="match status" value="1"/>
</dbReference>
<dbReference type="Proteomes" id="UP000582090">
    <property type="component" value="Unassembled WGS sequence"/>
</dbReference>
<dbReference type="GO" id="GO:0008168">
    <property type="term" value="F:methyltransferase activity"/>
    <property type="evidence" value="ECO:0007669"/>
    <property type="project" value="UniProtKB-KW"/>
</dbReference>
<dbReference type="InterPro" id="IPR029063">
    <property type="entry name" value="SAM-dependent_MTases_sf"/>
</dbReference>